<evidence type="ECO:0000313" key="2">
    <source>
        <dbReference type="Proteomes" id="UP000789901"/>
    </source>
</evidence>
<name>A0ABN7WPI0_GIGMA</name>
<gene>
    <name evidence="1" type="ORF">GMARGA_LOCUS33448</name>
</gene>
<organism evidence="1 2">
    <name type="scientific">Gigaspora margarita</name>
    <dbReference type="NCBI Taxonomy" id="4874"/>
    <lineage>
        <taxon>Eukaryota</taxon>
        <taxon>Fungi</taxon>
        <taxon>Fungi incertae sedis</taxon>
        <taxon>Mucoromycota</taxon>
        <taxon>Glomeromycotina</taxon>
        <taxon>Glomeromycetes</taxon>
        <taxon>Diversisporales</taxon>
        <taxon>Gigasporaceae</taxon>
        <taxon>Gigaspora</taxon>
    </lineage>
</organism>
<accession>A0ABN7WPI0</accession>
<protein>
    <submittedName>
        <fullName evidence="1">25403_t:CDS:1</fullName>
    </submittedName>
</protein>
<evidence type="ECO:0000313" key="1">
    <source>
        <dbReference type="EMBL" id="CAG8837341.1"/>
    </source>
</evidence>
<comment type="caution">
    <text evidence="1">The sequence shown here is derived from an EMBL/GenBank/DDBJ whole genome shotgun (WGS) entry which is preliminary data.</text>
</comment>
<sequence>NTEITSYLQNVPDKDKVQPPINNYKDIQDTITILKKHFSFNSIPPNITDLPNLQEPE</sequence>
<keyword evidence="2" id="KW-1185">Reference proteome</keyword>
<reference evidence="1 2" key="1">
    <citation type="submission" date="2021-06" db="EMBL/GenBank/DDBJ databases">
        <authorList>
            <person name="Kallberg Y."/>
            <person name="Tangrot J."/>
            <person name="Rosling A."/>
        </authorList>
    </citation>
    <scope>NUCLEOTIDE SEQUENCE [LARGE SCALE GENOMIC DNA]</scope>
    <source>
        <strain evidence="1 2">120-4 pot B 10/14</strain>
    </source>
</reference>
<feature type="non-terminal residue" evidence="1">
    <location>
        <position position="1"/>
    </location>
</feature>
<dbReference type="EMBL" id="CAJVQB010055648">
    <property type="protein sequence ID" value="CAG8837341.1"/>
    <property type="molecule type" value="Genomic_DNA"/>
</dbReference>
<proteinExistence type="predicted"/>
<dbReference type="Proteomes" id="UP000789901">
    <property type="component" value="Unassembled WGS sequence"/>
</dbReference>